<dbReference type="Gene3D" id="3.40.50.1820">
    <property type="entry name" value="alpha/beta hydrolase"/>
    <property type="match status" value="1"/>
</dbReference>
<dbReference type="Proteomes" id="UP000294927">
    <property type="component" value="Unassembled WGS sequence"/>
</dbReference>
<dbReference type="Pfam" id="PF02627">
    <property type="entry name" value="CMD"/>
    <property type="match status" value="1"/>
</dbReference>
<evidence type="ECO:0000313" key="4">
    <source>
        <dbReference type="EMBL" id="TDV51067.1"/>
    </source>
</evidence>
<dbReference type="InterPro" id="IPR012788">
    <property type="entry name" value="Decarb_PcaC"/>
</dbReference>
<comment type="caution">
    <text evidence="4">The sequence shown here is derived from an EMBL/GenBank/DDBJ whole genome shotgun (WGS) entry which is preliminary data.</text>
</comment>
<protein>
    <submittedName>
        <fullName evidence="4">4-carboxymuconolactone decarboxylase /3-oxoadipate enol-lactonase</fullName>
    </submittedName>
</protein>
<dbReference type="AlphaFoldDB" id="A0A4R7VPD3"/>
<dbReference type="InterPro" id="IPR026968">
    <property type="entry name" value="PcaD/CatD"/>
</dbReference>
<dbReference type="InterPro" id="IPR000073">
    <property type="entry name" value="AB_hydrolase_1"/>
</dbReference>
<proteinExistence type="predicted"/>
<name>A0A4R7VPD3_9PSEU</name>
<organism evidence="4 5">
    <name type="scientific">Actinophytocola oryzae</name>
    <dbReference type="NCBI Taxonomy" id="502181"/>
    <lineage>
        <taxon>Bacteria</taxon>
        <taxon>Bacillati</taxon>
        <taxon>Actinomycetota</taxon>
        <taxon>Actinomycetes</taxon>
        <taxon>Pseudonocardiales</taxon>
        <taxon>Pseudonocardiaceae</taxon>
    </lineage>
</organism>
<dbReference type="GO" id="GO:0047570">
    <property type="term" value="F:3-oxoadipate enol-lactonase activity"/>
    <property type="evidence" value="ECO:0007669"/>
    <property type="project" value="InterPro"/>
</dbReference>
<accession>A0A4R7VPD3</accession>
<dbReference type="SUPFAM" id="SSF69118">
    <property type="entry name" value="AhpD-like"/>
    <property type="match status" value="1"/>
</dbReference>
<evidence type="ECO:0000313" key="5">
    <source>
        <dbReference type="Proteomes" id="UP000294927"/>
    </source>
</evidence>
<feature type="domain" description="AB hydrolase-1" evidence="1">
    <location>
        <begin position="18"/>
        <end position="129"/>
    </location>
</feature>
<reference evidence="4 5" key="1">
    <citation type="submission" date="2019-03" db="EMBL/GenBank/DDBJ databases">
        <title>Genomic Encyclopedia of Archaeal and Bacterial Type Strains, Phase II (KMG-II): from individual species to whole genera.</title>
        <authorList>
            <person name="Goeker M."/>
        </authorList>
    </citation>
    <scope>NUCLEOTIDE SEQUENCE [LARGE SCALE GENOMIC DNA]</scope>
    <source>
        <strain evidence="4 5">DSM 45499</strain>
    </source>
</reference>
<dbReference type="InterPro" id="IPR029032">
    <property type="entry name" value="AhpD-like"/>
</dbReference>
<dbReference type="OrthoDB" id="3396704at2"/>
<keyword evidence="5" id="KW-1185">Reference proteome</keyword>
<dbReference type="InterPro" id="IPR003779">
    <property type="entry name" value="CMD-like"/>
</dbReference>
<dbReference type="GO" id="GO:0051920">
    <property type="term" value="F:peroxiredoxin activity"/>
    <property type="evidence" value="ECO:0007669"/>
    <property type="project" value="InterPro"/>
</dbReference>
<dbReference type="SUPFAM" id="SSF53474">
    <property type="entry name" value="alpha/beta-Hydrolases"/>
    <property type="match status" value="1"/>
</dbReference>
<evidence type="ECO:0000259" key="2">
    <source>
        <dbReference type="Pfam" id="PF02627"/>
    </source>
</evidence>
<gene>
    <name evidence="4" type="ORF">CLV71_106418</name>
</gene>
<dbReference type="Gene3D" id="1.20.1290.10">
    <property type="entry name" value="AhpD-like"/>
    <property type="match status" value="1"/>
</dbReference>
<dbReference type="GO" id="GO:0042952">
    <property type="term" value="P:beta-ketoadipate pathway"/>
    <property type="evidence" value="ECO:0007669"/>
    <property type="project" value="InterPro"/>
</dbReference>
<sequence length="381" mass="40100">MTVDLFHEVSGPAGGAPVVLSGSLGSDVRMWDAQAEALAAVGFRVVRYDHRGHGRSPAPAGPYTLEELAGDALALLDRLGLARVSWVGLSLGGMVGMWLAEHAPSRVDRLVLCCTSASLGPASMWQERANTARTAGMGVLAGPAVDRWVTPAFAQANPETVAWLLEMAASHSPEGYASCCTAIETMSIVGDLSTIAAPTLVVVGADDPATPPEHGRRIADAVPGARLAVVPDAAHLGNVQQPAAFTGLIIDHLRPDRRALGMSVRRSVLGDAHVDRTVAATTDFTRPFQEFITEGAWGTVWSRPGLDRRTRSAVTLAALTALRAHDEIPMHVRAARRNGLSEAEIAEVLLHTAVYTGAPAGNAAFAIARDTLAEEPEQPPH</sequence>
<dbReference type="EMBL" id="SOCP01000006">
    <property type="protein sequence ID" value="TDV51067.1"/>
    <property type="molecule type" value="Genomic_DNA"/>
</dbReference>
<dbReference type="NCBIfam" id="TIGR02427">
    <property type="entry name" value="protocat_pcaD"/>
    <property type="match status" value="1"/>
</dbReference>
<feature type="domain" description="Carboxymuconolactone decarboxylase-like" evidence="2">
    <location>
        <begin position="288"/>
        <end position="370"/>
    </location>
</feature>
<evidence type="ECO:0000259" key="3">
    <source>
        <dbReference type="Pfam" id="PF08386"/>
    </source>
</evidence>
<dbReference type="Pfam" id="PF00561">
    <property type="entry name" value="Abhydrolase_1"/>
    <property type="match status" value="1"/>
</dbReference>
<dbReference type="InterPro" id="IPR052512">
    <property type="entry name" value="4CMD/NDH-1_regulator"/>
</dbReference>
<evidence type="ECO:0000259" key="1">
    <source>
        <dbReference type="Pfam" id="PF00561"/>
    </source>
</evidence>
<dbReference type="PANTHER" id="PTHR33570">
    <property type="entry name" value="4-CARBOXYMUCONOLACTONE DECARBOXYLASE FAMILY PROTEIN"/>
    <property type="match status" value="1"/>
</dbReference>
<dbReference type="InterPro" id="IPR013595">
    <property type="entry name" value="Pept_S33_TAP-like_C"/>
</dbReference>
<dbReference type="InterPro" id="IPR029058">
    <property type="entry name" value="AB_hydrolase_fold"/>
</dbReference>
<dbReference type="PRINTS" id="PR00111">
    <property type="entry name" value="ABHYDROLASE"/>
</dbReference>
<dbReference type="Pfam" id="PF08386">
    <property type="entry name" value="Abhydrolase_4"/>
    <property type="match status" value="1"/>
</dbReference>
<feature type="domain" description="Peptidase S33 tripeptidyl aminopeptidase-like C-terminal" evidence="3">
    <location>
        <begin position="195"/>
        <end position="242"/>
    </location>
</feature>
<dbReference type="PANTHER" id="PTHR33570:SF2">
    <property type="entry name" value="CARBOXYMUCONOLACTONE DECARBOXYLASE-LIKE DOMAIN-CONTAINING PROTEIN"/>
    <property type="match status" value="1"/>
</dbReference>
<dbReference type="NCBIfam" id="TIGR02425">
    <property type="entry name" value="decarb_PcaC"/>
    <property type="match status" value="1"/>
</dbReference>